<proteinExistence type="predicted"/>
<accession>A0A5K1K0M2</accession>
<dbReference type="EC" id="2.3.1.48" evidence="1"/>
<sequence>MWDLLDSDQWLQYHPTKLLAHFAETLEELYCMAWYTNQEAVYPVTVYPKMRKLAIELHDLPLRIDSFIRAFPNLTDLYVTTEYHGELYSEDIEVSHSQNVAHQLGNVASCGTWAHLERFHGRLFDLYALGLTCHISRVVIVSALEDGPHTDMLRKMLRYAKPSHLKLEGITGAMLGGASRGFISMLRHASASNLVNLNVDICFRKDDREKDLTGTMEDLFSALSRLPLKFLKLRFYTHDLDPTPMPPSQFRRQLCALRGLPEPPVPVPAPLTAAELSLLALDMDALVTRTFASLTELEAARVTMPRFPRRGGETFKKKIVKGTHVPGREQWRSWPPGKNEFVWN</sequence>
<keyword evidence="1" id="KW-0012">Acyltransferase</keyword>
<name>A0A5K1K0M2_9APHY</name>
<gene>
    <name evidence="1" type="primary">Q59VF4</name>
</gene>
<organism evidence="1">
    <name type="scientific">Ganoderma boninense</name>
    <dbReference type="NCBI Taxonomy" id="34458"/>
    <lineage>
        <taxon>Eukaryota</taxon>
        <taxon>Fungi</taxon>
        <taxon>Dikarya</taxon>
        <taxon>Basidiomycota</taxon>
        <taxon>Agaricomycotina</taxon>
        <taxon>Agaricomycetes</taxon>
        <taxon>Polyporales</taxon>
        <taxon>Polyporaceae</taxon>
        <taxon>Ganoderma</taxon>
    </lineage>
</organism>
<evidence type="ECO:0000313" key="1">
    <source>
        <dbReference type="EMBL" id="VWO98448.1"/>
    </source>
</evidence>
<keyword evidence="1" id="KW-0808">Transferase</keyword>
<reference evidence="1" key="1">
    <citation type="submission" date="2019-10" db="EMBL/GenBank/DDBJ databases">
        <authorList>
            <person name="Nor Muhammad N."/>
        </authorList>
    </citation>
    <scope>NUCLEOTIDE SEQUENCE</scope>
</reference>
<dbReference type="AlphaFoldDB" id="A0A5K1K0M2"/>
<dbReference type="GO" id="GO:0061733">
    <property type="term" value="F:protein-lysine-acetyltransferase activity"/>
    <property type="evidence" value="ECO:0007669"/>
    <property type="project" value="UniProtKB-EC"/>
</dbReference>
<dbReference type="EMBL" id="LR726951">
    <property type="protein sequence ID" value="VWO98448.1"/>
    <property type="molecule type" value="Genomic_DNA"/>
</dbReference>
<protein>
    <submittedName>
        <fullName evidence="1">Histone acetyltransferase type B catalytic subunit (EC)</fullName>
        <ecNumber evidence="1">2.3.1.48</ecNumber>
    </submittedName>
</protein>